<reference evidence="2" key="1">
    <citation type="submission" date="2024-03" db="EMBL/GenBank/DDBJ databases">
        <title>WGS assembly of Saponaria officinalis var. Norfolk2.</title>
        <authorList>
            <person name="Jenkins J."/>
            <person name="Shu S."/>
            <person name="Grimwood J."/>
            <person name="Barry K."/>
            <person name="Goodstein D."/>
            <person name="Schmutz J."/>
            <person name="Leebens-Mack J."/>
            <person name="Osbourn A."/>
        </authorList>
    </citation>
    <scope>NUCLEOTIDE SEQUENCE [LARGE SCALE GENOMIC DNA]</scope>
    <source>
        <strain evidence="2">JIC</strain>
    </source>
</reference>
<evidence type="ECO:0000313" key="2">
    <source>
        <dbReference type="EMBL" id="KAK9690081.1"/>
    </source>
</evidence>
<proteinExistence type="predicted"/>
<evidence type="ECO:0000256" key="1">
    <source>
        <dbReference type="SAM" id="MobiDB-lite"/>
    </source>
</evidence>
<name>A0AAW1IL25_SAPOF</name>
<sequence>MTKDGESPHPSKSSSPPIHPAFSAGNIYSHVKTTLTLQDSEYRTWRHVFMVHCGSYGVQGHLTGKSTPIGDDDEKWQQLDYLVQSWIFTTISVELFTMVCEPDATAHDI</sequence>
<feature type="region of interest" description="Disordered" evidence="1">
    <location>
        <begin position="1"/>
        <end position="21"/>
    </location>
</feature>
<comment type="caution">
    <text evidence="2">The sequence shown here is derived from an EMBL/GenBank/DDBJ whole genome shotgun (WGS) entry which is preliminary data.</text>
</comment>
<gene>
    <name evidence="2" type="ORF">RND81_09G103600</name>
</gene>
<dbReference type="Proteomes" id="UP001443914">
    <property type="component" value="Unassembled WGS sequence"/>
</dbReference>
<evidence type="ECO:0000313" key="3">
    <source>
        <dbReference type="Proteomes" id="UP001443914"/>
    </source>
</evidence>
<organism evidence="2 3">
    <name type="scientific">Saponaria officinalis</name>
    <name type="common">Common soapwort</name>
    <name type="synonym">Lychnis saponaria</name>
    <dbReference type="NCBI Taxonomy" id="3572"/>
    <lineage>
        <taxon>Eukaryota</taxon>
        <taxon>Viridiplantae</taxon>
        <taxon>Streptophyta</taxon>
        <taxon>Embryophyta</taxon>
        <taxon>Tracheophyta</taxon>
        <taxon>Spermatophyta</taxon>
        <taxon>Magnoliopsida</taxon>
        <taxon>eudicotyledons</taxon>
        <taxon>Gunneridae</taxon>
        <taxon>Pentapetalae</taxon>
        <taxon>Caryophyllales</taxon>
        <taxon>Caryophyllaceae</taxon>
        <taxon>Caryophylleae</taxon>
        <taxon>Saponaria</taxon>
    </lineage>
</organism>
<dbReference type="PANTHER" id="PTHR47481:SF41">
    <property type="entry name" value="COPIA-LIKE POLYPROTEIN_RETROTRANSPOSON"/>
    <property type="match status" value="1"/>
</dbReference>
<dbReference type="AlphaFoldDB" id="A0AAW1IL25"/>
<protein>
    <recommendedName>
        <fullName evidence="4">Retrotransposon Copia-like N-terminal domain-containing protein</fullName>
    </recommendedName>
</protein>
<dbReference type="PANTHER" id="PTHR47481">
    <property type="match status" value="1"/>
</dbReference>
<keyword evidence="3" id="KW-1185">Reference proteome</keyword>
<evidence type="ECO:0008006" key="4">
    <source>
        <dbReference type="Google" id="ProtNLM"/>
    </source>
</evidence>
<dbReference type="EMBL" id="JBDFQZ010000009">
    <property type="protein sequence ID" value="KAK9690081.1"/>
    <property type="molecule type" value="Genomic_DNA"/>
</dbReference>
<accession>A0AAW1IL25</accession>